<feature type="region of interest" description="Disordered" evidence="1">
    <location>
        <begin position="1"/>
        <end position="41"/>
    </location>
</feature>
<dbReference type="EMBL" id="CP002353">
    <property type="protein sequence ID" value="ADV61781.1"/>
    <property type="molecule type" value="Genomic_DNA"/>
</dbReference>
<name>E8R5N2_ISOPI</name>
<evidence type="ECO:0000313" key="3">
    <source>
        <dbReference type="EMBL" id="ADV61781.1"/>
    </source>
</evidence>
<dbReference type="InterPro" id="IPR050261">
    <property type="entry name" value="FrsA_esterase"/>
</dbReference>
<dbReference type="RefSeq" id="WP_013564070.1">
    <property type="nucleotide sequence ID" value="NC_014962.1"/>
</dbReference>
<dbReference type="SUPFAM" id="SSF53474">
    <property type="entry name" value="alpha/beta-Hydrolases"/>
    <property type="match status" value="1"/>
</dbReference>
<reference key="1">
    <citation type="submission" date="2010-11" db="EMBL/GenBank/DDBJ databases">
        <title>The complete sequence of chromosome of Isophaera pallida ATCC 43644.</title>
        <authorList>
            <consortium name="US DOE Joint Genome Institute (JGI-PGF)"/>
            <person name="Lucas S."/>
            <person name="Copeland A."/>
            <person name="Lapidus A."/>
            <person name="Bruce D."/>
            <person name="Goodwin L."/>
            <person name="Pitluck S."/>
            <person name="Kyrpides N."/>
            <person name="Mavromatis K."/>
            <person name="Pagani I."/>
            <person name="Ivanova N."/>
            <person name="Saunders E."/>
            <person name="Brettin T."/>
            <person name="Detter J.C."/>
            <person name="Han C."/>
            <person name="Tapia R."/>
            <person name="Land M."/>
            <person name="Hauser L."/>
            <person name="Markowitz V."/>
            <person name="Cheng J.-F."/>
            <person name="Hugenholtz P."/>
            <person name="Woyke T."/>
            <person name="Wu D."/>
            <person name="Eisen J.A."/>
        </authorList>
    </citation>
    <scope>NUCLEOTIDE SEQUENCE</scope>
    <source>
        <strain>ATCC 43644</strain>
    </source>
</reference>
<proteinExistence type="predicted"/>
<dbReference type="PANTHER" id="PTHR22946">
    <property type="entry name" value="DIENELACTONE HYDROLASE DOMAIN-CONTAINING PROTEIN-RELATED"/>
    <property type="match status" value="1"/>
</dbReference>
<dbReference type="eggNOG" id="COG0412">
    <property type="taxonomic scope" value="Bacteria"/>
</dbReference>
<dbReference type="OrthoDB" id="3668964at2"/>
<evidence type="ECO:0000256" key="1">
    <source>
        <dbReference type="SAM" id="MobiDB-lite"/>
    </source>
</evidence>
<protein>
    <recommendedName>
        <fullName evidence="2">Dienelactone hydrolase domain-containing protein</fullName>
    </recommendedName>
</protein>
<dbReference type="HOGENOM" id="CLU_056134_0_0_0"/>
<dbReference type="Pfam" id="PF01738">
    <property type="entry name" value="DLH"/>
    <property type="match status" value="1"/>
</dbReference>
<dbReference type="PANTHER" id="PTHR22946:SF0">
    <property type="entry name" value="DIENELACTONE HYDROLASE DOMAIN-CONTAINING PROTEIN"/>
    <property type="match status" value="1"/>
</dbReference>
<feature type="compositionally biased region" description="Basic and acidic residues" evidence="1">
    <location>
        <begin position="14"/>
        <end position="27"/>
    </location>
</feature>
<accession>E8R5N2</accession>
<organism evidence="3 4">
    <name type="scientific">Isosphaera pallida (strain ATCC 43644 / DSM 9630 / IS1B)</name>
    <dbReference type="NCBI Taxonomy" id="575540"/>
    <lineage>
        <taxon>Bacteria</taxon>
        <taxon>Pseudomonadati</taxon>
        <taxon>Planctomycetota</taxon>
        <taxon>Planctomycetia</taxon>
        <taxon>Isosphaerales</taxon>
        <taxon>Isosphaeraceae</taxon>
        <taxon>Isosphaera</taxon>
    </lineage>
</organism>
<dbReference type="KEGG" id="ipa:Isop_1195"/>
<feature type="compositionally biased region" description="Low complexity" evidence="1">
    <location>
        <begin position="1"/>
        <end position="13"/>
    </location>
</feature>
<reference evidence="3 4" key="2">
    <citation type="journal article" date="2011" name="Stand. Genomic Sci.">
        <title>Complete genome sequence of Isosphaera pallida type strain (IS1B).</title>
        <authorList>
            <consortium name="US DOE Joint Genome Institute (JGI-PGF)"/>
            <person name="Goker M."/>
            <person name="Cleland D."/>
            <person name="Saunders E."/>
            <person name="Lapidus A."/>
            <person name="Nolan M."/>
            <person name="Lucas S."/>
            <person name="Hammon N."/>
            <person name="Deshpande S."/>
            <person name="Cheng J.F."/>
            <person name="Tapia R."/>
            <person name="Han C."/>
            <person name="Goodwin L."/>
            <person name="Pitluck S."/>
            <person name="Liolios K."/>
            <person name="Pagani I."/>
            <person name="Ivanova N."/>
            <person name="Mavromatis K."/>
            <person name="Pati A."/>
            <person name="Chen A."/>
            <person name="Palaniappan K."/>
            <person name="Land M."/>
            <person name="Hauser L."/>
            <person name="Chang Y.J."/>
            <person name="Jeffries C.D."/>
            <person name="Detter J.C."/>
            <person name="Beck B."/>
            <person name="Woyke T."/>
            <person name="Bristow J."/>
            <person name="Eisen J.A."/>
            <person name="Markowitz V."/>
            <person name="Hugenholtz P."/>
            <person name="Kyrpides N.C."/>
            <person name="Klenk H.P."/>
        </authorList>
    </citation>
    <scope>NUCLEOTIDE SEQUENCE [LARGE SCALE GENOMIC DNA]</scope>
    <source>
        <strain evidence="4">ATCC 43644 / DSM 9630 / IS1B</strain>
    </source>
</reference>
<dbReference type="AlphaFoldDB" id="E8R5N2"/>
<evidence type="ECO:0000313" key="4">
    <source>
        <dbReference type="Proteomes" id="UP000008631"/>
    </source>
</evidence>
<keyword evidence="4" id="KW-1185">Reference proteome</keyword>
<dbReference type="InterPro" id="IPR002925">
    <property type="entry name" value="Dienelactn_hydro"/>
</dbReference>
<gene>
    <name evidence="3" type="ordered locus">Isop_1195</name>
</gene>
<dbReference type="GO" id="GO:0016787">
    <property type="term" value="F:hydrolase activity"/>
    <property type="evidence" value="ECO:0007669"/>
    <property type="project" value="InterPro"/>
</dbReference>
<sequence>MRRPLASSSSSRPHPNDPPRRIDRAFPDPDPDPPDEDARRIVPPWFDERHEPLTDTQAWNARRQRLRAQWREAIGLDRLGPARGRPTVPVVRAEDHDAGVIRRLVEYGSEPDAVWRAYLLRPIESTSASNRREDAQNVVRLRPGAVVFHSTTDETIRQPAGLTADASKHLGLDLARRGWVVVCPECFLWRHSQANRYHQAVAWLERQAGKPVAGLAKMTTDAQAALDLLLSQPGVDPMRIAAVGHSLGAKQALYLAAFDDRVAATVFSEGGLGLTHSNWNDPWYLGTLLDPDPDPDPHRPHLRLNHVELLTLIAPRGFALIGGDSADGARSQPLIRAAGTVWDRLGHPEALGMLNHRRGHTLPEEARVALFAWLEERCATTLATCQSDQGRVNP</sequence>
<feature type="domain" description="Dienelactone hydrolase" evidence="2">
    <location>
        <begin position="160"/>
        <end position="267"/>
    </location>
</feature>
<evidence type="ECO:0000259" key="2">
    <source>
        <dbReference type="Pfam" id="PF01738"/>
    </source>
</evidence>
<dbReference type="InterPro" id="IPR029058">
    <property type="entry name" value="AB_hydrolase_fold"/>
</dbReference>
<dbReference type="InParanoid" id="E8R5N2"/>
<dbReference type="Gene3D" id="3.40.50.1820">
    <property type="entry name" value="alpha/beta hydrolase"/>
    <property type="match status" value="1"/>
</dbReference>
<dbReference type="STRING" id="575540.Isop_1195"/>
<dbReference type="Proteomes" id="UP000008631">
    <property type="component" value="Chromosome"/>
</dbReference>